<evidence type="ECO:0000313" key="1">
    <source>
        <dbReference type="EMBL" id="RPD41464.1"/>
    </source>
</evidence>
<dbReference type="Proteomes" id="UP000279089">
    <property type="component" value="Unassembled WGS sequence"/>
</dbReference>
<accession>A0A3N4MCA2</accession>
<evidence type="ECO:0000313" key="2">
    <source>
        <dbReference type="Proteomes" id="UP000279089"/>
    </source>
</evidence>
<name>A0A3N4MCA2_9BACT</name>
<comment type="caution">
    <text evidence="1">The sequence shown here is derived from an EMBL/GenBank/DDBJ whole genome shotgun (WGS) entry which is preliminary data.</text>
</comment>
<sequence length="80" mass="9169">MFNNFSGLAIWPALFFEAEIISGPPGHTRHYGNNPAEMETFDHAGRLYPGRTYCRKQSNRQIKKLSADVYIEQAVPARWV</sequence>
<dbReference type="AlphaFoldDB" id="A0A3N4MCA2"/>
<dbReference type="EMBL" id="RMBX01000004">
    <property type="protein sequence ID" value="RPD41464.1"/>
    <property type="molecule type" value="Genomic_DNA"/>
</dbReference>
<organism evidence="1 2">
    <name type="scientific">Chitinophaga barathri</name>
    <dbReference type="NCBI Taxonomy" id="1647451"/>
    <lineage>
        <taxon>Bacteria</taxon>
        <taxon>Pseudomonadati</taxon>
        <taxon>Bacteroidota</taxon>
        <taxon>Chitinophagia</taxon>
        <taxon>Chitinophagales</taxon>
        <taxon>Chitinophagaceae</taxon>
        <taxon>Chitinophaga</taxon>
    </lineage>
</organism>
<gene>
    <name evidence="1" type="ORF">EG028_09090</name>
</gene>
<reference evidence="2" key="1">
    <citation type="submission" date="2018-11" db="EMBL/GenBank/DDBJ databases">
        <title>Chitinophaga lutea sp.nov., isolate from arsenic contaminated soil.</title>
        <authorList>
            <person name="Zong Y."/>
        </authorList>
    </citation>
    <scope>NUCLEOTIDE SEQUENCE [LARGE SCALE GENOMIC DNA]</scope>
    <source>
        <strain evidence="2">YLT18</strain>
    </source>
</reference>
<proteinExistence type="predicted"/>
<keyword evidence="2" id="KW-1185">Reference proteome</keyword>
<protein>
    <submittedName>
        <fullName evidence="1">Uncharacterized protein</fullName>
    </submittedName>
</protein>